<dbReference type="SMART" id="SM00185">
    <property type="entry name" value="ARM"/>
    <property type="match status" value="4"/>
</dbReference>
<dbReference type="InterPro" id="IPR000225">
    <property type="entry name" value="Armadillo"/>
</dbReference>
<comment type="caution">
    <text evidence="1">The sequence shown here is derived from an EMBL/GenBank/DDBJ whole genome shotgun (WGS) entry which is preliminary data.</text>
</comment>
<proteinExistence type="predicted"/>
<dbReference type="PANTHER" id="PTHR15599:SF1">
    <property type="entry name" value="RADIAL SPOKE HEAD 14 HOMOLOG"/>
    <property type="match status" value="1"/>
</dbReference>
<dbReference type="AlphaFoldDB" id="A0AAD6VNE2"/>
<reference evidence="1" key="1">
    <citation type="submission" date="2023-03" db="EMBL/GenBank/DDBJ databases">
        <title>Massive genome expansion in bonnet fungi (Mycena s.s.) driven by repeated elements and novel gene families across ecological guilds.</title>
        <authorList>
            <consortium name="Lawrence Berkeley National Laboratory"/>
            <person name="Harder C.B."/>
            <person name="Miyauchi S."/>
            <person name="Viragh M."/>
            <person name="Kuo A."/>
            <person name="Thoen E."/>
            <person name="Andreopoulos B."/>
            <person name="Lu D."/>
            <person name="Skrede I."/>
            <person name="Drula E."/>
            <person name="Henrissat B."/>
            <person name="Morin E."/>
            <person name="Kohler A."/>
            <person name="Barry K."/>
            <person name="LaButti K."/>
            <person name="Morin E."/>
            <person name="Salamov A."/>
            <person name="Lipzen A."/>
            <person name="Mereny Z."/>
            <person name="Hegedus B."/>
            <person name="Baldrian P."/>
            <person name="Stursova M."/>
            <person name="Weitz H."/>
            <person name="Taylor A."/>
            <person name="Grigoriev I.V."/>
            <person name="Nagy L.G."/>
            <person name="Martin F."/>
            <person name="Kauserud H."/>
        </authorList>
    </citation>
    <scope>NUCLEOTIDE SEQUENCE</scope>
    <source>
        <strain evidence="1">9144</strain>
    </source>
</reference>
<dbReference type="SUPFAM" id="SSF48371">
    <property type="entry name" value="ARM repeat"/>
    <property type="match status" value="1"/>
</dbReference>
<organism evidence="1 2">
    <name type="scientific">Mycena pura</name>
    <dbReference type="NCBI Taxonomy" id="153505"/>
    <lineage>
        <taxon>Eukaryota</taxon>
        <taxon>Fungi</taxon>
        <taxon>Dikarya</taxon>
        <taxon>Basidiomycota</taxon>
        <taxon>Agaricomycotina</taxon>
        <taxon>Agaricomycetes</taxon>
        <taxon>Agaricomycetidae</taxon>
        <taxon>Agaricales</taxon>
        <taxon>Marasmiineae</taxon>
        <taxon>Mycenaceae</taxon>
        <taxon>Mycena</taxon>
    </lineage>
</organism>
<dbReference type="Proteomes" id="UP001219525">
    <property type="component" value="Unassembled WGS sequence"/>
</dbReference>
<evidence type="ECO:0000313" key="2">
    <source>
        <dbReference type="Proteomes" id="UP001219525"/>
    </source>
</evidence>
<dbReference type="Gene3D" id="1.25.10.10">
    <property type="entry name" value="Leucine-rich Repeat Variant"/>
    <property type="match status" value="3"/>
</dbReference>
<dbReference type="InterPro" id="IPR016024">
    <property type="entry name" value="ARM-type_fold"/>
</dbReference>
<dbReference type="PANTHER" id="PTHR15599">
    <property type="entry name" value="RTDR1"/>
    <property type="match status" value="1"/>
</dbReference>
<protein>
    <submittedName>
        <fullName evidence="1">Armadillo-type protein</fullName>
    </submittedName>
</protein>
<dbReference type="InterPro" id="IPR011989">
    <property type="entry name" value="ARM-like"/>
</dbReference>
<sequence>MPPLPRSPTHTSNTSIFSWWSDNNPGLRGATINLHTLTKPLLRRMRHRQALDFINTNRDAPLSGELMSTFSSYLSAAVLSELRRRAGSIEDSPGAMVEDLLALHGITSEMLESPQPLSPRRPPSSIHSWWSNSNPGIQGPTINLHVLAKPLLRRMYHRQALDMVERNRYKPLSSELLYIISGYLPVNYLWPATKVVILSELLRRARKAASDFQRPDDSDDHESVIEQALSALCKIIQSTDGADAAVEAKVLDHVVELLDSSNRGILSFTHQLVATLAMQESTAPVVVRQITSEVLESPHTEVRKVACELLETLSSTAPILLRMDGWIRLALSALCEITQSSDGADAAVEAKVLDRVVELLDSSNEGILSFTCQLVETLAMQESTALVVPRPVLSLIFEATISGKHGEIVKEAIYALIQITRRSDGVKAVVDANVLRYLPELLESPIRLSAFSLLLTSEYLESPPRKLRNLTAPAIPAGNHFGVIQNALPTKDQISKVSHDSNILLGTNALSDLLGSSPTDQQQTCSLVRRLADQRSTARTLLAMNICRLLVSLLRGSHDDIIGEALHALAQIALWPDGSKAAVDANVLDYIGELLESSSTDEYEDVIHGAIYALAQVAKWPGGAQQVVDANALNCVSESLESSHPYVRRFTRVLLGNLALHESAISAAPVLKLCELGINRIRLGMRAKYY</sequence>
<gene>
    <name evidence="1" type="ORF">GGX14DRAFT_391812</name>
</gene>
<name>A0AAD6VNE2_9AGAR</name>
<dbReference type="InterPro" id="IPR042856">
    <property type="entry name" value="RSP14"/>
</dbReference>
<evidence type="ECO:0000313" key="1">
    <source>
        <dbReference type="EMBL" id="KAJ7215374.1"/>
    </source>
</evidence>
<accession>A0AAD6VNE2</accession>
<keyword evidence="2" id="KW-1185">Reference proteome</keyword>
<dbReference type="EMBL" id="JARJCW010000017">
    <property type="protein sequence ID" value="KAJ7215374.1"/>
    <property type="molecule type" value="Genomic_DNA"/>
</dbReference>